<dbReference type="STRING" id="1802723.A2675_02195"/>
<name>A0A1G2S707_9BACT</name>
<accession>A0A1G2S707</accession>
<comment type="caution">
    <text evidence="1">The sequence shown here is derived from an EMBL/GenBank/DDBJ whole genome shotgun (WGS) entry which is preliminary data.</text>
</comment>
<evidence type="ECO:0000313" key="2">
    <source>
        <dbReference type="Proteomes" id="UP000176997"/>
    </source>
</evidence>
<sequence>MTNVVTPSVVLPMTDGQIDKAVDIYRALLRKHRGELGSNIVQHVLGQPEYVAEQVAVLRKRVEAVSGMIVRRVRVNRIRSPQEVLDATGRKQYTDRKVVDSMPRGEGEEVDVYLFKESCTISNDDLAKKYESLGLKPDLYAEAAINEADPAFADDHPNGSQWKDGDGKWCFAAFRRWDGERLVYVDRSGHVWRDDWWFAGVRNSLHFSPNYFVLGEFLFINTRQAEFSGEKRGDTVH</sequence>
<dbReference type="Proteomes" id="UP000176997">
    <property type="component" value="Unassembled WGS sequence"/>
</dbReference>
<evidence type="ECO:0000313" key="1">
    <source>
        <dbReference type="EMBL" id="OHA80880.1"/>
    </source>
</evidence>
<dbReference type="EMBL" id="MHUS01000016">
    <property type="protein sequence ID" value="OHA80880.1"/>
    <property type="molecule type" value="Genomic_DNA"/>
</dbReference>
<gene>
    <name evidence="1" type="ORF">A2675_02195</name>
</gene>
<reference evidence="1 2" key="1">
    <citation type="journal article" date="2016" name="Nat. Commun.">
        <title>Thousands of microbial genomes shed light on interconnected biogeochemical processes in an aquifer system.</title>
        <authorList>
            <person name="Anantharaman K."/>
            <person name="Brown C.T."/>
            <person name="Hug L.A."/>
            <person name="Sharon I."/>
            <person name="Castelle C.J."/>
            <person name="Probst A.J."/>
            <person name="Thomas B.C."/>
            <person name="Singh A."/>
            <person name="Wilkins M.J."/>
            <person name="Karaoz U."/>
            <person name="Brodie E.L."/>
            <person name="Williams K.H."/>
            <person name="Hubbard S.S."/>
            <person name="Banfield J.F."/>
        </authorList>
    </citation>
    <scope>NUCLEOTIDE SEQUENCE [LARGE SCALE GENOMIC DNA]</scope>
</reference>
<dbReference type="AlphaFoldDB" id="A0A1G2S707"/>
<proteinExistence type="predicted"/>
<protein>
    <submittedName>
        <fullName evidence="1">Uncharacterized protein</fullName>
    </submittedName>
</protein>
<organism evidence="1 2">
    <name type="scientific">Candidatus Yonathbacteria bacterium RIFCSPHIGHO2_01_FULL_51_10</name>
    <dbReference type="NCBI Taxonomy" id="1802723"/>
    <lineage>
        <taxon>Bacteria</taxon>
        <taxon>Candidatus Yonathiibacteriota</taxon>
    </lineage>
</organism>